<evidence type="ECO:0000313" key="13">
    <source>
        <dbReference type="EMBL" id="CAB4984368.1"/>
    </source>
</evidence>
<dbReference type="EMBL" id="CAFBPQ010000006">
    <property type="protein sequence ID" value="CAB5016563.1"/>
    <property type="molecule type" value="Genomic_DNA"/>
</dbReference>
<dbReference type="InterPro" id="IPR013221">
    <property type="entry name" value="Mur_ligase_cen"/>
</dbReference>
<dbReference type="InterPro" id="IPR036565">
    <property type="entry name" value="Mur-like_cat_sf"/>
</dbReference>
<dbReference type="EMBL" id="CAFBMM010000004">
    <property type="protein sequence ID" value="CAB4896808.1"/>
    <property type="molecule type" value="Genomic_DNA"/>
</dbReference>
<dbReference type="UniPathway" id="UPA00219"/>
<evidence type="ECO:0000259" key="9">
    <source>
        <dbReference type="Pfam" id="PF02875"/>
    </source>
</evidence>
<comment type="pathway">
    <text evidence="2">Cell wall biogenesis; peptidoglycan biosynthesis.</text>
</comment>
<dbReference type="GO" id="GO:0008764">
    <property type="term" value="F:UDP-N-acetylmuramoylalanine-D-glutamate ligase activity"/>
    <property type="evidence" value="ECO:0007669"/>
    <property type="project" value="UniProtKB-EC"/>
</dbReference>
<dbReference type="EMBL" id="CAEZYK010000079">
    <property type="protein sequence ID" value="CAB4729905.1"/>
    <property type="molecule type" value="Genomic_DNA"/>
</dbReference>
<organism evidence="11">
    <name type="scientific">freshwater metagenome</name>
    <dbReference type="NCBI Taxonomy" id="449393"/>
    <lineage>
        <taxon>unclassified sequences</taxon>
        <taxon>metagenomes</taxon>
        <taxon>ecological metagenomes</taxon>
    </lineage>
</organism>
<dbReference type="InterPro" id="IPR018109">
    <property type="entry name" value="Folylpolyglutamate_synth_CS"/>
</dbReference>
<evidence type="ECO:0000259" key="10">
    <source>
        <dbReference type="Pfam" id="PF08245"/>
    </source>
</evidence>
<feature type="domain" description="Mur ligase central" evidence="10">
    <location>
        <begin position="113"/>
        <end position="289"/>
    </location>
</feature>
<comment type="subcellular location">
    <subcellularLocation>
        <location evidence="1">Cytoplasm</location>
    </subcellularLocation>
</comment>
<evidence type="ECO:0000313" key="14">
    <source>
        <dbReference type="EMBL" id="CAB5016563.1"/>
    </source>
</evidence>
<keyword evidence="5" id="KW-0132">Cell division</keyword>
<evidence type="ECO:0000256" key="4">
    <source>
        <dbReference type="ARBA" id="ARBA00022598"/>
    </source>
</evidence>
<evidence type="ECO:0000256" key="8">
    <source>
        <dbReference type="ARBA" id="ARBA00023306"/>
    </source>
</evidence>
<accession>A0A6J6S5J8</accession>
<evidence type="ECO:0000313" key="11">
    <source>
        <dbReference type="EMBL" id="CAB4729905.1"/>
    </source>
</evidence>
<dbReference type="GO" id="GO:0051301">
    <property type="term" value="P:cell division"/>
    <property type="evidence" value="ECO:0007669"/>
    <property type="project" value="UniProtKB-KW"/>
</dbReference>
<evidence type="ECO:0000256" key="1">
    <source>
        <dbReference type="ARBA" id="ARBA00004496"/>
    </source>
</evidence>
<reference evidence="11" key="1">
    <citation type="submission" date="2020-05" db="EMBL/GenBank/DDBJ databases">
        <authorList>
            <person name="Chiriac C."/>
            <person name="Salcher M."/>
            <person name="Ghai R."/>
            <person name="Kavagutti S V."/>
        </authorList>
    </citation>
    <scope>NUCLEOTIDE SEQUENCE</scope>
</reference>
<dbReference type="AlphaFoldDB" id="A0A6J6S5J8"/>
<proteinExistence type="inferred from homology"/>
<feature type="domain" description="Mur ligase C-terminal" evidence="9">
    <location>
        <begin position="312"/>
        <end position="420"/>
    </location>
</feature>
<keyword evidence="3" id="KW-0963">Cytoplasm</keyword>
<dbReference type="EMBL" id="CAFBOF010000037">
    <property type="protein sequence ID" value="CAB4984368.1"/>
    <property type="molecule type" value="Genomic_DNA"/>
</dbReference>
<dbReference type="GO" id="GO:0004326">
    <property type="term" value="F:tetrahydrofolylpolyglutamate synthase activity"/>
    <property type="evidence" value="ECO:0007669"/>
    <property type="project" value="InterPro"/>
</dbReference>
<sequence>MRVTVLGLGLTGESVVRHCVARGDSVTILEDNSNDKSDFNERVNTVTQLGAVLEIAPADSRMRTVVENSDLVVPSPGVPEHHPALQAAFRAQVVVRSEIDLAAEESKAVIVAVTGTNGKTTVTTQITKMLIAAGKHATAAGNIGLPLLDAVGQDWEIIVAEVSSFQLAFAKTFRPKVAVILNLGADHLDWHRTFAAYAHAKAQIFSNQEPSDILVFNADDPVVAGLASQSPSQGISFSVNKDAARGYRVLETALGELLVDDDGEPLVEVSNLDQQRPVDIANALAASAAARAAGASRPAVKEALTEFRGLAHRMELVAEDEGVGWYDDSKATNVHATLAAVRGLSDVVLIAGGRNKGVDLSELRSISNELIAVVAIGDASGEIEEVFSGLVPVTQATTMKQAVQVARSYAKVNATVLLSPGCASFDWYSSYAERGDDFARHVHTLIAVKS</sequence>
<dbReference type="PROSITE" id="PS01011">
    <property type="entry name" value="FOLYLPOLYGLU_SYNT_1"/>
    <property type="match status" value="1"/>
</dbReference>
<dbReference type="SUPFAM" id="SSF51984">
    <property type="entry name" value="MurCD N-terminal domain"/>
    <property type="match status" value="1"/>
</dbReference>
<dbReference type="Gene3D" id="3.40.1190.10">
    <property type="entry name" value="Mur-like, catalytic domain"/>
    <property type="match status" value="1"/>
</dbReference>
<dbReference type="Pfam" id="PF21799">
    <property type="entry name" value="MurD-like_N"/>
    <property type="match status" value="1"/>
</dbReference>
<protein>
    <submittedName>
        <fullName evidence="11">Unannotated protein</fullName>
    </submittedName>
</protein>
<keyword evidence="8" id="KW-0131">Cell cycle</keyword>
<keyword evidence="4" id="KW-0436">Ligase</keyword>
<gene>
    <name evidence="11" type="ORF">UFOPK2683_01218</name>
    <name evidence="12" type="ORF">UFOPK3605_00247</name>
    <name evidence="13" type="ORF">UFOPK3897_01310</name>
    <name evidence="14" type="ORF">UFOPK4121_00384</name>
</gene>
<dbReference type="PANTHER" id="PTHR43692">
    <property type="entry name" value="UDP-N-ACETYLMURAMOYLALANINE--D-GLUTAMATE LIGASE"/>
    <property type="match status" value="1"/>
</dbReference>
<dbReference type="Pfam" id="PF08245">
    <property type="entry name" value="Mur_ligase_M"/>
    <property type="match status" value="1"/>
</dbReference>
<dbReference type="NCBIfam" id="TIGR01087">
    <property type="entry name" value="murD"/>
    <property type="match status" value="1"/>
</dbReference>
<dbReference type="GO" id="GO:0005737">
    <property type="term" value="C:cytoplasm"/>
    <property type="evidence" value="ECO:0007669"/>
    <property type="project" value="UniProtKB-SubCell"/>
</dbReference>
<dbReference type="SUPFAM" id="SSF53623">
    <property type="entry name" value="MurD-like peptide ligases, catalytic domain"/>
    <property type="match status" value="1"/>
</dbReference>
<keyword evidence="7" id="KW-0067">ATP-binding</keyword>
<evidence type="ECO:0000256" key="5">
    <source>
        <dbReference type="ARBA" id="ARBA00022618"/>
    </source>
</evidence>
<dbReference type="PANTHER" id="PTHR43692:SF1">
    <property type="entry name" value="UDP-N-ACETYLMURAMOYLALANINE--D-GLUTAMATE LIGASE"/>
    <property type="match status" value="1"/>
</dbReference>
<dbReference type="GO" id="GO:0009252">
    <property type="term" value="P:peptidoglycan biosynthetic process"/>
    <property type="evidence" value="ECO:0007669"/>
    <property type="project" value="UniProtKB-UniPathway"/>
</dbReference>
<dbReference type="HAMAP" id="MF_00639">
    <property type="entry name" value="MurD"/>
    <property type="match status" value="1"/>
</dbReference>
<evidence type="ECO:0000256" key="7">
    <source>
        <dbReference type="ARBA" id="ARBA00022840"/>
    </source>
</evidence>
<keyword evidence="6" id="KW-0547">Nucleotide-binding</keyword>
<dbReference type="InterPro" id="IPR005762">
    <property type="entry name" value="MurD"/>
</dbReference>
<evidence type="ECO:0000256" key="3">
    <source>
        <dbReference type="ARBA" id="ARBA00022490"/>
    </source>
</evidence>
<dbReference type="InterPro" id="IPR004101">
    <property type="entry name" value="Mur_ligase_C"/>
</dbReference>
<dbReference type="Gene3D" id="3.90.190.20">
    <property type="entry name" value="Mur ligase, C-terminal domain"/>
    <property type="match status" value="1"/>
</dbReference>
<evidence type="ECO:0000256" key="2">
    <source>
        <dbReference type="ARBA" id="ARBA00004752"/>
    </source>
</evidence>
<evidence type="ECO:0000313" key="12">
    <source>
        <dbReference type="EMBL" id="CAB4896808.1"/>
    </source>
</evidence>
<dbReference type="Pfam" id="PF02875">
    <property type="entry name" value="Mur_ligase_C"/>
    <property type="match status" value="1"/>
</dbReference>
<dbReference type="GO" id="GO:0005524">
    <property type="term" value="F:ATP binding"/>
    <property type="evidence" value="ECO:0007669"/>
    <property type="project" value="UniProtKB-KW"/>
</dbReference>
<dbReference type="Gene3D" id="3.40.50.720">
    <property type="entry name" value="NAD(P)-binding Rossmann-like Domain"/>
    <property type="match status" value="1"/>
</dbReference>
<dbReference type="SUPFAM" id="SSF53244">
    <property type="entry name" value="MurD-like peptide ligases, peptide-binding domain"/>
    <property type="match status" value="1"/>
</dbReference>
<name>A0A6J6S5J8_9ZZZZ</name>
<dbReference type="InterPro" id="IPR036615">
    <property type="entry name" value="Mur_ligase_C_dom_sf"/>
</dbReference>
<evidence type="ECO:0000256" key="6">
    <source>
        <dbReference type="ARBA" id="ARBA00022741"/>
    </source>
</evidence>
<dbReference type="GO" id="GO:0008360">
    <property type="term" value="P:regulation of cell shape"/>
    <property type="evidence" value="ECO:0007669"/>
    <property type="project" value="InterPro"/>
</dbReference>